<dbReference type="RefSeq" id="WP_200088540.1">
    <property type="nucleotide sequence ID" value="NZ_CP054706.1"/>
</dbReference>
<feature type="compositionally biased region" description="Basic and acidic residues" evidence="1">
    <location>
        <begin position="83"/>
        <end position="93"/>
    </location>
</feature>
<gene>
    <name evidence="2" type="ORF">HUG20_04550</name>
</gene>
<evidence type="ECO:0000256" key="1">
    <source>
        <dbReference type="SAM" id="MobiDB-lite"/>
    </source>
</evidence>
<organism evidence="2 3">
    <name type="scientific">Salicibibacter cibi</name>
    <dbReference type="NCBI Taxonomy" id="2743001"/>
    <lineage>
        <taxon>Bacteria</taxon>
        <taxon>Bacillati</taxon>
        <taxon>Bacillota</taxon>
        <taxon>Bacilli</taxon>
        <taxon>Bacillales</taxon>
        <taxon>Bacillaceae</taxon>
        <taxon>Salicibibacter</taxon>
    </lineage>
</organism>
<dbReference type="EMBL" id="CP054706">
    <property type="protein sequence ID" value="QQK79229.1"/>
    <property type="molecule type" value="Genomic_DNA"/>
</dbReference>
<dbReference type="Proteomes" id="UP000595349">
    <property type="component" value="Chromosome"/>
</dbReference>
<feature type="region of interest" description="Disordered" evidence="1">
    <location>
        <begin position="70"/>
        <end position="99"/>
    </location>
</feature>
<protein>
    <submittedName>
        <fullName evidence="2">Uncharacterized protein</fullName>
    </submittedName>
</protein>
<name>A0A7T7CEP1_9BACI</name>
<dbReference type="KEGG" id="scib:HUG20_04550"/>
<evidence type="ECO:0000313" key="2">
    <source>
        <dbReference type="EMBL" id="QQK79229.1"/>
    </source>
</evidence>
<evidence type="ECO:0000313" key="3">
    <source>
        <dbReference type="Proteomes" id="UP000595349"/>
    </source>
</evidence>
<keyword evidence="3" id="KW-1185">Reference proteome</keyword>
<sequence>MGKKKNATWAEAKKRCRLNQADIQMAKELGMTPKSLLKNIPSPSQQWKAPVKVWIRDLYEKKFGKQLSIEYSNQPQDRKKKVNQSEKISHISDEDLPFS</sequence>
<reference evidence="2 3" key="1">
    <citation type="submission" date="2020-06" db="EMBL/GenBank/DDBJ databases">
        <title>Genomic analysis of Salicibibacter sp. NKC21-4.</title>
        <authorList>
            <person name="Oh Y.J."/>
        </authorList>
    </citation>
    <scope>NUCLEOTIDE SEQUENCE [LARGE SCALE GENOMIC DNA]</scope>
    <source>
        <strain evidence="2 3">NKC21-4</strain>
    </source>
</reference>
<accession>A0A7T7CEP1</accession>
<proteinExistence type="predicted"/>
<dbReference type="AlphaFoldDB" id="A0A7T7CEP1"/>